<dbReference type="PROSITE" id="PS51480">
    <property type="entry name" value="DHAL"/>
    <property type="match status" value="1"/>
</dbReference>
<dbReference type="SUPFAM" id="SSF101473">
    <property type="entry name" value="DhaL-like"/>
    <property type="match status" value="1"/>
</dbReference>
<evidence type="ECO:0000313" key="4">
    <source>
        <dbReference type="Proteomes" id="UP000746503"/>
    </source>
</evidence>
<sequence length="634" mass="63719">MPRPLDAAAIRRWCRYALDDLGQARESIDAINVYPVADGDTGTNLYLTVESATQAVEAAAGGDPTLAEVAHSMAHGALIGAHGNSGTILAELLRGIAHVLAENEGPVRPADLARALRAASDAAYRAVARPMEGTILTVAAAAALAAEGAAGELADLSDVTAAAHTAAQAALVATPDQLQVLAAAGVVDAGGRGLVAILAALDAAVVGRAPNRRPHHGLGRDATPARRAGGSPHGAAAARSGEEDDGVGAHGARPHPGHGAQPGPASGATPGSPRGEVHGAPYDHVQAPSGHGAAPHGAPVLCPAPPETGDDTGAALHETVGATAADAFPASRGPVGPSHEVIYLLETDATALDRLRSRLEKVGDSLVVVGGDGLWNVHVHTDDPGAAVEVGVEAGRPHRIRITHLGGRTPGSAPRAPRAILGLVPGPGLAALCHEAGAQTLIVHGHELPGSGELAAAILRAHAQEVVLLPNDDRLRHAAAAAAAQARAEGVRVAVLPTRSPVQGLAALAVHTPGRRFDEDVVAMTAAAGATRFGELSVATGEAWTTAGICQAGDVLGLIDSDIAVIGRDLAEVALTVVERMLAAGGELVTLVPGAGAPPELADRIERRVRRASLAVDTVVFHGHQASPLLIGVE</sequence>
<dbReference type="InterPro" id="IPR004007">
    <property type="entry name" value="DhaL_dom"/>
</dbReference>
<dbReference type="Pfam" id="PF21645">
    <property type="entry name" value="FakA-like_M"/>
    <property type="match status" value="1"/>
</dbReference>
<dbReference type="Pfam" id="PF02734">
    <property type="entry name" value="Dak2"/>
    <property type="match status" value="1"/>
</dbReference>
<proteinExistence type="predicted"/>
<feature type="region of interest" description="Disordered" evidence="1">
    <location>
        <begin position="210"/>
        <end position="310"/>
    </location>
</feature>
<dbReference type="SMART" id="SM01120">
    <property type="entry name" value="Dak2"/>
    <property type="match status" value="1"/>
</dbReference>
<dbReference type="InterPro" id="IPR033470">
    <property type="entry name" value="FakA-like_C"/>
</dbReference>
<dbReference type="PANTHER" id="PTHR33434">
    <property type="entry name" value="DEGV DOMAIN-CONTAINING PROTEIN DR_1986-RELATED"/>
    <property type="match status" value="1"/>
</dbReference>
<protein>
    <submittedName>
        <fullName evidence="3">DAK2 domain-containing protein</fullName>
    </submittedName>
</protein>
<dbReference type="Gene3D" id="1.25.40.340">
    <property type="match status" value="1"/>
</dbReference>
<dbReference type="InterPro" id="IPR036117">
    <property type="entry name" value="DhaL_dom_sf"/>
</dbReference>
<evidence type="ECO:0000256" key="1">
    <source>
        <dbReference type="SAM" id="MobiDB-lite"/>
    </source>
</evidence>
<keyword evidence="4" id="KW-1185">Reference proteome</keyword>
<accession>A0ABX1ADD5</accession>
<dbReference type="RefSeq" id="WP_167931656.1">
    <property type="nucleotide sequence ID" value="NZ_JAAVJB010000008.1"/>
</dbReference>
<dbReference type="PANTHER" id="PTHR33434:SF4">
    <property type="entry name" value="PHOSPHATASE PROTEIN"/>
    <property type="match status" value="1"/>
</dbReference>
<dbReference type="InterPro" id="IPR050270">
    <property type="entry name" value="DegV_domain_contain"/>
</dbReference>
<gene>
    <name evidence="3" type="ORF">HCJ92_02205</name>
</gene>
<organism evidence="3 4">
    <name type="scientific">Streptomyces spiramenti</name>
    <dbReference type="NCBI Taxonomy" id="2720606"/>
    <lineage>
        <taxon>Bacteria</taxon>
        <taxon>Bacillati</taxon>
        <taxon>Actinomycetota</taxon>
        <taxon>Actinomycetes</taxon>
        <taxon>Kitasatosporales</taxon>
        <taxon>Streptomycetaceae</taxon>
        <taxon>Streptomyces</taxon>
    </lineage>
</organism>
<evidence type="ECO:0000259" key="2">
    <source>
        <dbReference type="PROSITE" id="PS51480"/>
    </source>
</evidence>
<dbReference type="EMBL" id="JAAVJB010000008">
    <property type="protein sequence ID" value="NJP65129.1"/>
    <property type="molecule type" value="Genomic_DNA"/>
</dbReference>
<name>A0ABX1ADD5_9ACTN</name>
<dbReference type="Pfam" id="PF13684">
    <property type="entry name" value="FakA-like_C"/>
    <property type="match status" value="1"/>
</dbReference>
<feature type="compositionally biased region" description="Low complexity" evidence="1">
    <location>
        <begin position="287"/>
        <end position="299"/>
    </location>
</feature>
<dbReference type="Proteomes" id="UP000746503">
    <property type="component" value="Unassembled WGS sequence"/>
</dbReference>
<feature type="compositionally biased region" description="Low complexity" evidence="1">
    <location>
        <begin position="257"/>
        <end position="273"/>
    </location>
</feature>
<evidence type="ECO:0000313" key="3">
    <source>
        <dbReference type="EMBL" id="NJP65129.1"/>
    </source>
</evidence>
<dbReference type="InterPro" id="IPR048394">
    <property type="entry name" value="FakA-like_M"/>
</dbReference>
<dbReference type="SMART" id="SM01121">
    <property type="entry name" value="Dak1_2"/>
    <property type="match status" value="1"/>
</dbReference>
<comment type="caution">
    <text evidence="3">The sequence shown here is derived from an EMBL/GenBank/DDBJ whole genome shotgun (WGS) entry which is preliminary data.</text>
</comment>
<reference evidence="3 4" key="1">
    <citation type="submission" date="2020-03" db="EMBL/GenBank/DDBJ databases">
        <title>Draft genome of Streptomyces sp. ventii, isolated from the Axial Seamount in the Pacific Ocean, and resequencing of the two type strains Streptomyces lonarensis strain NCL 716 and Streptomyces bohaiensis strain 11A07.</title>
        <authorList>
            <person name="Loughran R.M."/>
            <person name="Pfannmuller K.M."/>
            <person name="Wasson B.J."/>
            <person name="Deadmond M.C."/>
            <person name="Paddock B.E."/>
            <person name="Koyack M.J."/>
            <person name="Gallegos D.A."/>
            <person name="Mitchell E.A."/>
            <person name="Ushijima B."/>
            <person name="Saw J.H."/>
            <person name="Mcphail K.L."/>
            <person name="Videau P."/>
        </authorList>
    </citation>
    <scope>NUCLEOTIDE SEQUENCE [LARGE SCALE GENOMIC DNA]</scope>
    <source>
        <strain evidence="4">5675061</strain>
    </source>
</reference>
<feature type="domain" description="DhaL" evidence="2">
    <location>
        <begin position="8"/>
        <end position="203"/>
    </location>
</feature>